<dbReference type="RefSeq" id="XP_033669530.1">
    <property type="nucleotide sequence ID" value="XM_033805836.1"/>
</dbReference>
<dbReference type="SUPFAM" id="SSF46689">
    <property type="entry name" value="Homeodomain-like"/>
    <property type="match status" value="2"/>
</dbReference>
<reference evidence="3" key="1">
    <citation type="journal article" date="2020" name="Stud. Mycol.">
        <title>101 Dothideomycetes genomes: a test case for predicting lifestyles and emergence of pathogens.</title>
        <authorList>
            <person name="Haridas S."/>
            <person name="Albert R."/>
            <person name="Binder M."/>
            <person name="Bloem J."/>
            <person name="Labutti K."/>
            <person name="Salamov A."/>
            <person name="Andreopoulos B."/>
            <person name="Baker S."/>
            <person name="Barry K."/>
            <person name="Bills G."/>
            <person name="Bluhm B."/>
            <person name="Cannon C."/>
            <person name="Castanera R."/>
            <person name="Culley D."/>
            <person name="Daum C."/>
            <person name="Ezra D."/>
            <person name="Gonzalez J."/>
            <person name="Henrissat B."/>
            <person name="Kuo A."/>
            <person name="Liang C."/>
            <person name="Lipzen A."/>
            <person name="Lutzoni F."/>
            <person name="Magnuson J."/>
            <person name="Mondo S."/>
            <person name="Nolan M."/>
            <person name="Ohm R."/>
            <person name="Pangilinan J."/>
            <person name="Park H.-J."/>
            <person name="Ramirez L."/>
            <person name="Alfaro M."/>
            <person name="Sun H."/>
            <person name="Tritt A."/>
            <person name="Yoshinaga Y."/>
            <person name="Zwiers L.-H."/>
            <person name="Turgeon B."/>
            <person name="Goodwin S."/>
            <person name="Spatafora J."/>
            <person name="Crous P."/>
            <person name="Grigoriev I."/>
        </authorList>
    </citation>
    <scope>NUCLEOTIDE SEQUENCE</scope>
    <source>
        <strain evidence="3">ATCC 36951</strain>
    </source>
</reference>
<evidence type="ECO:0000256" key="1">
    <source>
        <dbReference type="SAM" id="MobiDB-lite"/>
    </source>
</evidence>
<keyword evidence="4" id="KW-1185">Reference proteome</keyword>
<dbReference type="Proteomes" id="UP000799537">
    <property type="component" value="Unassembled WGS sequence"/>
</dbReference>
<feature type="compositionally biased region" description="Polar residues" evidence="1">
    <location>
        <begin position="216"/>
        <end position="252"/>
    </location>
</feature>
<evidence type="ECO:0000313" key="3">
    <source>
        <dbReference type="EMBL" id="KAF2168641.1"/>
    </source>
</evidence>
<dbReference type="EMBL" id="ML993590">
    <property type="protein sequence ID" value="KAF2168641.1"/>
    <property type="molecule type" value="Genomic_DNA"/>
</dbReference>
<feature type="region of interest" description="Disordered" evidence="1">
    <location>
        <begin position="216"/>
        <end position="261"/>
    </location>
</feature>
<dbReference type="PROSITE" id="PS50090">
    <property type="entry name" value="MYB_LIKE"/>
    <property type="match status" value="1"/>
</dbReference>
<feature type="domain" description="Myb-like" evidence="2">
    <location>
        <begin position="392"/>
        <end position="442"/>
    </location>
</feature>
<dbReference type="Pfam" id="PF13921">
    <property type="entry name" value="Myb_DNA-bind_6"/>
    <property type="match status" value="1"/>
</dbReference>
<accession>A0A6A6CNL9</accession>
<feature type="compositionally biased region" description="Low complexity" evidence="1">
    <location>
        <begin position="305"/>
        <end position="340"/>
    </location>
</feature>
<evidence type="ECO:0000259" key="2">
    <source>
        <dbReference type="PROSITE" id="PS50090"/>
    </source>
</evidence>
<dbReference type="AlphaFoldDB" id="A0A6A6CNL9"/>
<dbReference type="Gene3D" id="1.10.10.60">
    <property type="entry name" value="Homeodomain-like"/>
    <property type="match status" value="1"/>
</dbReference>
<proteinExistence type="predicted"/>
<sequence>MPVFAVVVVEGPFGMHESDHSGPSWYTSRTAIYQLNQSTTVGCNAAPRRIPGITFAAALLPAFAQVLPGRALDQHPATIAGPHTTDGTTSLTVANVIHQHQQAGPFAASCLSGVLWQPPSSVSTVARPYQEFSFDFEGGHPQESDPNNAAVAQVTSAGYQQLLPQAYHQQPVTAYLSQHSQPAQEYTQYGISSVLPSQMSAPEPTYSMDQTQLLATQKPRQMSHVTSVSSHYGSPYQSPGTVAYQAHQSASQSRKRSFQEDTTSYTYDYPGLQQLQSHAAGSQVPVELTPHGHHAQLQPGAALQYQPYPSQRPSPQHSHSGQSSSIHSQSLQYQQQAQQQQHHHHRLPNQQPPNKMQRTMGSFDATLSPPDEDDHGPPSVVGQPGMPAPAPRPKGPKLKFTPEDDALLVELKETKNLTWKQIADFFPGRSSGTLQVRYCTKLKAKTTVWTDEMLHRLRTAIQEYETDRWRIISSKVGNGFSATACKDKALELVEEDEALLLQQQQRQQGVELESPASLTATLRRESVGVVGVVGGKEGKF</sequence>
<dbReference type="GeneID" id="54559108"/>
<gene>
    <name evidence="3" type="ORF">M409DRAFT_21385</name>
</gene>
<evidence type="ECO:0000313" key="4">
    <source>
        <dbReference type="Proteomes" id="UP000799537"/>
    </source>
</evidence>
<name>A0A6A6CNL9_ZASCE</name>
<organism evidence="3 4">
    <name type="scientific">Zasmidium cellare ATCC 36951</name>
    <dbReference type="NCBI Taxonomy" id="1080233"/>
    <lineage>
        <taxon>Eukaryota</taxon>
        <taxon>Fungi</taxon>
        <taxon>Dikarya</taxon>
        <taxon>Ascomycota</taxon>
        <taxon>Pezizomycotina</taxon>
        <taxon>Dothideomycetes</taxon>
        <taxon>Dothideomycetidae</taxon>
        <taxon>Mycosphaerellales</taxon>
        <taxon>Mycosphaerellaceae</taxon>
        <taxon>Zasmidium</taxon>
    </lineage>
</organism>
<dbReference type="OrthoDB" id="2143914at2759"/>
<feature type="region of interest" description="Disordered" evidence="1">
    <location>
        <begin position="305"/>
        <end position="397"/>
    </location>
</feature>
<dbReference type="InterPro" id="IPR001005">
    <property type="entry name" value="SANT/Myb"/>
</dbReference>
<dbReference type="InterPro" id="IPR009057">
    <property type="entry name" value="Homeodomain-like_sf"/>
</dbReference>
<dbReference type="SMART" id="SM00717">
    <property type="entry name" value="SANT"/>
    <property type="match status" value="2"/>
</dbReference>
<dbReference type="CDD" id="cd00167">
    <property type="entry name" value="SANT"/>
    <property type="match status" value="2"/>
</dbReference>
<protein>
    <recommendedName>
        <fullName evidence="2">Myb-like domain-containing protein</fullName>
    </recommendedName>
</protein>